<dbReference type="Pfam" id="PF00884">
    <property type="entry name" value="Sulfatase"/>
    <property type="match status" value="1"/>
</dbReference>
<dbReference type="SUPFAM" id="SSF53649">
    <property type="entry name" value="Alkaline phosphatase-like"/>
    <property type="match status" value="1"/>
</dbReference>
<dbReference type="AlphaFoldDB" id="A0A914XKR1"/>
<protein>
    <submittedName>
        <fullName evidence="9">Sulfatase N-terminal domain-containing protein</fullName>
    </submittedName>
</protein>
<dbReference type="GO" id="GO:0008484">
    <property type="term" value="F:sulfuric ester hydrolase activity"/>
    <property type="evidence" value="ECO:0007669"/>
    <property type="project" value="InterPro"/>
</dbReference>
<dbReference type="GO" id="GO:0046872">
    <property type="term" value="F:metal ion binding"/>
    <property type="evidence" value="ECO:0007669"/>
    <property type="project" value="UniProtKB-KW"/>
</dbReference>
<evidence type="ECO:0000256" key="1">
    <source>
        <dbReference type="ARBA" id="ARBA00001913"/>
    </source>
</evidence>
<feature type="domain" description="Sulfatase N-terminal" evidence="7">
    <location>
        <begin position="16"/>
        <end position="262"/>
    </location>
</feature>
<evidence type="ECO:0000259" key="7">
    <source>
        <dbReference type="Pfam" id="PF00884"/>
    </source>
</evidence>
<evidence type="ECO:0000256" key="5">
    <source>
        <dbReference type="ARBA" id="ARBA00023180"/>
    </source>
</evidence>
<dbReference type="CDD" id="cd16029">
    <property type="entry name" value="4-S"/>
    <property type="match status" value="1"/>
</dbReference>
<keyword evidence="5" id="KW-0325">Glycoprotein</keyword>
<evidence type="ECO:0000256" key="6">
    <source>
        <dbReference type="SAM" id="MobiDB-lite"/>
    </source>
</evidence>
<dbReference type="PANTHER" id="PTHR10342">
    <property type="entry name" value="ARYLSULFATASE"/>
    <property type="match status" value="1"/>
</dbReference>
<reference evidence="9" key="1">
    <citation type="submission" date="2022-11" db="UniProtKB">
        <authorList>
            <consortium name="WormBaseParasite"/>
        </authorList>
    </citation>
    <scope>IDENTIFICATION</scope>
</reference>
<evidence type="ECO:0000313" key="9">
    <source>
        <dbReference type="WBParaSite" id="PSAMB.scaffold8907size5622.g31910.t1"/>
    </source>
</evidence>
<keyword evidence="3" id="KW-0479">Metal-binding</keyword>
<dbReference type="PANTHER" id="PTHR10342:SF274">
    <property type="entry name" value="ARYLSULFATASE B"/>
    <property type="match status" value="1"/>
</dbReference>
<dbReference type="WBParaSite" id="PSAMB.scaffold8907size5622.g31910.t1">
    <property type="protein sequence ID" value="PSAMB.scaffold8907size5622.g31910.t1"/>
    <property type="gene ID" value="PSAMB.scaffold8907size5622.g31910"/>
</dbReference>
<dbReference type="InterPro" id="IPR000917">
    <property type="entry name" value="Sulfatase_N"/>
</dbReference>
<dbReference type="Proteomes" id="UP000887566">
    <property type="component" value="Unplaced"/>
</dbReference>
<proteinExistence type="inferred from homology"/>
<evidence type="ECO:0000256" key="2">
    <source>
        <dbReference type="ARBA" id="ARBA00008779"/>
    </source>
</evidence>
<dbReference type="Gene3D" id="3.30.1120.10">
    <property type="match status" value="1"/>
</dbReference>
<dbReference type="Gene3D" id="3.40.720.10">
    <property type="entry name" value="Alkaline Phosphatase, subunit A"/>
    <property type="match status" value="1"/>
</dbReference>
<feature type="region of interest" description="Disordered" evidence="6">
    <location>
        <begin position="312"/>
        <end position="334"/>
    </location>
</feature>
<keyword evidence="4" id="KW-0106">Calcium</keyword>
<sequence>MHLGTQTGVFTILQTSAVPIEYPFFPERLAKFGYNRYMVGKWHLGYCKHDYLPTKRGFEKFFGYYGGAENYYTHKEDTHIDKTKYKGVDFFHDTEASFSNKWHKKDKYSTEVFANETIALLEEQNKEKPFYIYLAFQAVHAPLQPPPSKYLSAKCSNITRKERRIYCGMVHALDSAVGKVVAKLKDLDMYNNTIIIFSSDNGGETAQGGNNYPLRGNKNTLWEGGTRINSFVHSPANIQEHAVRKQMFHVVDWYATILGMAGSHMNTYGDGINQWDMIKNNSKANNRRRFVYNVEADRAAIRDGDYKLITGKPGEPDGWIPPQKKSSHSPKSKNQTAWLFNIKADPNERHDLSVKKPSILHKMMLKLRRWSVTAVPSVRQSADPRGDPKHFNGTFASGWC</sequence>
<accession>A0A914XKR1</accession>
<evidence type="ECO:0000256" key="4">
    <source>
        <dbReference type="ARBA" id="ARBA00022837"/>
    </source>
</evidence>
<dbReference type="InterPro" id="IPR047115">
    <property type="entry name" value="ARSB"/>
</dbReference>
<comment type="similarity">
    <text evidence="2">Belongs to the sulfatase family.</text>
</comment>
<dbReference type="InterPro" id="IPR017850">
    <property type="entry name" value="Alkaline_phosphatase_core_sf"/>
</dbReference>
<keyword evidence="8" id="KW-1185">Reference proteome</keyword>
<comment type="cofactor">
    <cofactor evidence="1">
        <name>Ca(2+)</name>
        <dbReference type="ChEBI" id="CHEBI:29108"/>
    </cofactor>
</comment>
<evidence type="ECO:0000256" key="3">
    <source>
        <dbReference type="ARBA" id="ARBA00022723"/>
    </source>
</evidence>
<organism evidence="8 9">
    <name type="scientific">Plectus sambesii</name>
    <dbReference type="NCBI Taxonomy" id="2011161"/>
    <lineage>
        <taxon>Eukaryota</taxon>
        <taxon>Metazoa</taxon>
        <taxon>Ecdysozoa</taxon>
        <taxon>Nematoda</taxon>
        <taxon>Chromadorea</taxon>
        <taxon>Plectida</taxon>
        <taxon>Plectina</taxon>
        <taxon>Plectoidea</taxon>
        <taxon>Plectidae</taxon>
        <taxon>Plectus</taxon>
    </lineage>
</organism>
<name>A0A914XKR1_9BILA</name>
<evidence type="ECO:0000313" key="8">
    <source>
        <dbReference type="Proteomes" id="UP000887566"/>
    </source>
</evidence>